<dbReference type="AlphaFoldDB" id="A0A975AWA1"/>
<dbReference type="InterPro" id="IPR046342">
    <property type="entry name" value="CBS_dom_sf"/>
</dbReference>
<organism evidence="10 11">
    <name type="scientific">Aceticella autotrophica</name>
    <dbReference type="NCBI Taxonomy" id="2755338"/>
    <lineage>
        <taxon>Bacteria</taxon>
        <taxon>Bacillati</taxon>
        <taxon>Bacillota</taxon>
        <taxon>Clostridia</taxon>
        <taxon>Thermoanaerobacterales</taxon>
        <taxon>Thermoanaerobacteraceae</taxon>
        <taxon>Aceticella</taxon>
    </lineage>
</organism>
<evidence type="ECO:0000313" key="11">
    <source>
        <dbReference type="Proteomes" id="UP000671913"/>
    </source>
</evidence>
<dbReference type="InterPro" id="IPR010766">
    <property type="entry name" value="DRTGG"/>
</dbReference>
<comment type="cofactor">
    <cofactor evidence="1">
        <name>Mn(2+)</name>
        <dbReference type="ChEBI" id="CHEBI:29035"/>
    </cofactor>
</comment>
<evidence type="ECO:0000256" key="3">
    <source>
        <dbReference type="ARBA" id="ARBA00022723"/>
    </source>
</evidence>
<dbReference type="Gene3D" id="3.40.1390.20">
    <property type="entry name" value="HprK N-terminal domain-like"/>
    <property type="match status" value="1"/>
</dbReference>
<keyword evidence="5" id="KW-0464">Manganese</keyword>
<dbReference type="InterPro" id="IPR038222">
    <property type="entry name" value="DHHA2_dom_sf"/>
</dbReference>
<dbReference type="SUPFAM" id="SSF54631">
    <property type="entry name" value="CBS-domain pair"/>
    <property type="match status" value="1"/>
</dbReference>
<dbReference type="PROSITE" id="PS51371">
    <property type="entry name" value="CBS"/>
    <property type="match status" value="2"/>
</dbReference>
<reference evidence="10" key="1">
    <citation type="submission" date="2020-08" db="EMBL/GenBank/DDBJ databases">
        <title>Genomic insights into the carbon and energy metabolism of the first obligate autotrophic acetogenic bacterium Aceticella autotrophica gen. nov., sp. nov.</title>
        <authorList>
            <person name="Toshchakov S.V."/>
            <person name="Elcheninov A.G."/>
            <person name="Kublanov I.V."/>
            <person name="Frolov E.N."/>
            <person name="Lebedinsky A.V."/>
        </authorList>
    </citation>
    <scope>NUCLEOTIDE SEQUENCE</scope>
    <source>
        <strain evidence="10">3443-3Ac</strain>
    </source>
</reference>
<proteinExistence type="predicted"/>
<evidence type="ECO:0000256" key="6">
    <source>
        <dbReference type="ARBA" id="ARBA00032535"/>
    </source>
</evidence>
<dbReference type="InterPro" id="IPR028979">
    <property type="entry name" value="Ser_kin/Pase_Hpr-like_N_sf"/>
</dbReference>
<evidence type="ECO:0000256" key="4">
    <source>
        <dbReference type="ARBA" id="ARBA00022801"/>
    </source>
</evidence>
<accession>A0A975AWA1</accession>
<dbReference type="GO" id="GO:0046872">
    <property type="term" value="F:metal ion binding"/>
    <property type="evidence" value="ECO:0007669"/>
    <property type="project" value="UniProtKB-KW"/>
</dbReference>
<feature type="domain" description="CBS" evidence="9">
    <location>
        <begin position="247"/>
        <end position="304"/>
    </location>
</feature>
<comment type="catalytic activity">
    <reaction evidence="7">
        <text>diphosphate + H2O = 2 phosphate + H(+)</text>
        <dbReference type="Rhea" id="RHEA:24576"/>
        <dbReference type="ChEBI" id="CHEBI:15377"/>
        <dbReference type="ChEBI" id="CHEBI:15378"/>
        <dbReference type="ChEBI" id="CHEBI:33019"/>
        <dbReference type="ChEBI" id="CHEBI:43474"/>
        <dbReference type="EC" id="3.6.1.1"/>
    </reaction>
</comment>
<dbReference type="Pfam" id="PF02833">
    <property type="entry name" value="DHHA2"/>
    <property type="match status" value="1"/>
</dbReference>
<dbReference type="InterPro" id="IPR038763">
    <property type="entry name" value="DHH_sf"/>
</dbReference>
<dbReference type="GO" id="GO:0004427">
    <property type="term" value="F:inorganic diphosphate phosphatase activity"/>
    <property type="evidence" value="ECO:0007669"/>
    <property type="project" value="UniProtKB-EC"/>
</dbReference>
<feature type="domain" description="CBS" evidence="9">
    <location>
        <begin position="72"/>
        <end position="129"/>
    </location>
</feature>
<dbReference type="InterPro" id="IPR004097">
    <property type="entry name" value="DHHA2"/>
</dbReference>
<evidence type="ECO:0000256" key="8">
    <source>
        <dbReference type="PROSITE-ProRule" id="PRU00703"/>
    </source>
</evidence>
<evidence type="ECO:0000256" key="7">
    <source>
        <dbReference type="ARBA" id="ARBA00047820"/>
    </source>
</evidence>
<evidence type="ECO:0000256" key="1">
    <source>
        <dbReference type="ARBA" id="ARBA00001936"/>
    </source>
</evidence>
<dbReference type="RefSeq" id="WP_284680264.1">
    <property type="nucleotide sequence ID" value="NZ_CP060096.1"/>
</dbReference>
<dbReference type="SUPFAM" id="SSF75138">
    <property type="entry name" value="HprK N-terminal domain-like"/>
    <property type="match status" value="1"/>
</dbReference>
<dbReference type="SUPFAM" id="SSF64182">
    <property type="entry name" value="DHH phosphoesterases"/>
    <property type="match status" value="1"/>
</dbReference>
<dbReference type="KEGG" id="aaut:ACETAC_01160"/>
<dbReference type="Pfam" id="PF01368">
    <property type="entry name" value="DHH"/>
    <property type="match status" value="1"/>
</dbReference>
<dbReference type="PANTHER" id="PTHR12112">
    <property type="entry name" value="BNIP - RELATED"/>
    <property type="match status" value="1"/>
</dbReference>
<sequence length="539" mass="60860">MSVVYITGHKNPDTDSICSAIAYAYTKRNLEGLNAIPVRLGPINKETQFVLNYFDVKEPMYIDNVYTQIQDITYDKPLTITEDSPMYNAWKLLSETNLQTVLIVDNEQKLKGIATLADIAKAYLFSLQELSKYEIPLDNILKTLNGKILIKNANSIKGNIVVAAMSTESALKRINEGCILIVGNRENIQIEAIKKGAKTLIITGNHDVPKEVINIAKEFNCTLIVVPWDTFDTIKLVSQCLPISYIMKKEGIIAFKETDYIDDIRNIMLKYKFRNFPVIDKNGRILGLLARRHILNYERKKIILVDHNELSQAVDGVKEAKILEIIDHHRVGCIETDMPILFRNHPVGCTSTIINKILEENSHTPEPKIAGIMCAAILSDTLIFRSPTCTPEDIRAAKKLSEIAGIDIDDFGNQMLKAGTSLEDKSVKEIFYTDFKDFVINNLKIGVGQVNTLSNTEELKTKLLEFMESERKNKNYDMLLLMLTDIIKEGSEILFAGNHTDILEKAFNVDIKGNSFYLPKVISRKKQIIPQISEVINSI</sequence>
<dbReference type="GO" id="GO:0005737">
    <property type="term" value="C:cytoplasm"/>
    <property type="evidence" value="ECO:0007669"/>
    <property type="project" value="InterPro"/>
</dbReference>
<evidence type="ECO:0000256" key="2">
    <source>
        <dbReference type="ARBA" id="ARBA00012146"/>
    </source>
</evidence>
<dbReference type="PANTHER" id="PTHR12112:SF22">
    <property type="entry name" value="MANGANESE-DEPENDENT INORGANIC PYROPHOSPHATASE-RELATED"/>
    <property type="match status" value="1"/>
</dbReference>
<dbReference type="Gene3D" id="3.90.1640.10">
    <property type="entry name" value="inorganic pyrophosphatase (n-terminal core)"/>
    <property type="match status" value="2"/>
</dbReference>
<keyword evidence="3" id="KW-0479">Metal-binding</keyword>
<evidence type="ECO:0000313" key="10">
    <source>
        <dbReference type="EMBL" id="QSZ27561.1"/>
    </source>
</evidence>
<dbReference type="NCBIfam" id="NF011442">
    <property type="entry name" value="PRK14869.1-4"/>
    <property type="match status" value="1"/>
</dbReference>
<keyword evidence="11" id="KW-1185">Reference proteome</keyword>
<dbReference type="Gene3D" id="3.10.310.20">
    <property type="entry name" value="DHHA2 domain"/>
    <property type="match status" value="1"/>
</dbReference>
<name>A0A975AWA1_9THEO</name>
<dbReference type="EMBL" id="CP060096">
    <property type="protein sequence ID" value="QSZ27561.1"/>
    <property type="molecule type" value="Genomic_DNA"/>
</dbReference>
<dbReference type="NCBIfam" id="NF011443">
    <property type="entry name" value="PRK14869.1-5"/>
    <property type="match status" value="1"/>
</dbReference>
<keyword evidence="4 10" id="KW-0378">Hydrolase</keyword>
<evidence type="ECO:0000259" key="9">
    <source>
        <dbReference type="PROSITE" id="PS51371"/>
    </source>
</evidence>
<dbReference type="InterPro" id="IPR000644">
    <property type="entry name" value="CBS_dom"/>
</dbReference>
<dbReference type="Pfam" id="PF00571">
    <property type="entry name" value="CBS"/>
    <property type="match status" value="2"/>
</dbReference>
<dbReference type="Pfam" id="PF07085">
    <property type="entry name" value="DRTGG"/>
    <property type="match status" value="1"/>
</dbReference>
<dbReference type="SMART" id="SM01131">
    <property type="entry name" value="DHHA2"/>
    <property type="match status" value="1"/>
</dbReference>
<dbReference type="Proteomes" id="UP000671913">
    <property type="component" value="Chromosome"/>
</dbReference>
<dbReference type="NCBIfam" id="NF003877">
    <property type="entry name" value="PRK05427.1"/>
    <property type="match status" value="1"/>
</dbReference>
<dbReference type="EC" id="3.6.1.1" evidence="2"/>
<dbReference type="SMART" id="SM00116">
    <property type="entry name" value="CBS"/>
    <property type="match status" value="2"/>
</dbReference>
<dbReference type="NCBIfam" id="NF011440">
    <property type="entry name" value="PRK14869.1-2"/>
    <property type="match status" value="1"/>
</dbReference>
<dbReference type="FunFam" id="3.90.1640.10:FF:000001">
    <property type="entry name" value="Probable manganese-dependent inorganic pyrophosphatase"/>
    <property type="match status" value="1"/>
</dbReference>
<keyword evidence="8" id="KW-0129">CBS domain</keyword>
<evidence type="ECO:0000256" key="5">
    <source>
        <dbReference type="ARBA" id="ARBA00023211"/>
    </source>
</evidence>
<dbReference type="InterPro" id="IPR001667">
    <property type="entry name" value="DDH_dom"/>
</dbReference>
<protein>
    <recommendedName>
        <fullName evidence="2">inorganic diphosphatase</fullName>
        <ecNumber evidence="2">3.6.1.1</ecNumber>
    </recommendedName>
    <alternativeName>
        <fullName evidence="6">Pyrophosphate phospho-hydrolase</fullName>
    </alternativeName>
</protein>
<gene>
    <name evidence="10" type="ORF">ACETAC_01160</name>
</gene>